<dbReference type="EMBL" id="QTSX02004987">
    <property type="protein sequence ID" value="KAJ9062866.1"/>
    <property type="molecule type" value="Genomic_DNA"/>
</dbReference>
<protein>
    <submittedName>
        <fullName evidence="1">Uncharacterized protein</fullName>
    </submittedName>
</protein>
<dbReference type="Proteomes" id="UP001165960">
    <property type="component" value="Unassembled WGS sequence"/>
</dbReference>
<proteinExistence type="predicted"/>
<accession>A0ACC2SKF7</accession>
<name>A0ACC2SKF7_9FUNG</name>
<gene>
    <name evidence="1" type="ORF">DSO57_1005989</name>
</gene>
<evidence type="ECO:0000313" key="1">
    <source>
        <dbReference type="EMBL" id="KAJ9062866.1"/>
    </source>
</evidence>
<reference evidence="1" key="1">
    <citation type="submission" date="2022-04" db="EMBL/GenBank/DDBJ databases">
        <title>Genome of the entomopathogenic fungus Entomophthora muscae.</title>
        <authorList>
            <person name="Elya C."/>
            <person name="Lovett B.R."/>
            <person name="Lee E."/>
            <person name="Macias A.M."/>
            <person name="Hajek A.E."/>
            <person name="De Bivort B.L."/>
            <person name="Kasson M.T."/>
            <person name="De Fine Licht H.H."/>
            <person name="Stajich J.E."/>
        </authorList>
    </citation>
    <scope>NUCLEOTIDE SEQUENCE</scope>
    <source>
        <strain evidence="1">Berkeley</strain>
    </source>
</reference>
<comment type="caution">
    <text evidence="1">The sequence shown here is derived from an EMBL/GenBank/DDBJ whole genome shotgun (WGS) entry which is preliminary data.</text>
</comment>
<evidence type="ECO:0000313" key="2">
    <source>
        <dbReference type="Proteomes" id="UP001165960"/>
    </source>
</evidence>
<keyword evidence="2" id="KW-1185">Reference proteome</keyword>
<organism evidence="1 2">
    <name type="scientific">Entomophthora muscae</name>
    <dbReference type="NCBI Taxonomy" id="34485"/>
    <lineage>
        <taxon>Eukaryota</taxon>
        <taxon>Fungi</taxon>
        <taxon>Fungi incertae sedis</taxon>
        <taxon>Zoopagomycota</taxon>
        <taxon>Entomophthoromycotina</taxon>
        <taxon>Entomophthoromycetes</taxon>
        <taxon>Entomophthorales</taxon>
        <taxon>Entomophthoraceae</taxon>
        <taxon>Entomophthora</taxon>
    </lineage>
</organism>
<sequence>MLLYSSRFTVVHVKKASIFSSSCFKLFHSERSKSNTAIGKSFHVSVVHKNVNSKLVKRLYWCDIRERRYKDRCFSSIAAQSSVPEQGVNEEKITSKPQDTLPTASASSLPIYQKLKSGNLEDAWDLYMLFREVPSFRLKWFEFNHFVGRFWAQDKKDHVLRLVMLFEDISKNDASLITLYEYNIWLHCLKYLGRSDELEQLYVHMKARFGHPLHPDTYLSLILYYLKLDGGRAVKFFEILRLEGVSLSNLGLVVLEKVLIIYLDADLFKDLQLLLDDIKKEFESILPSFYRVLVIKSIQSCKFKLADKYFKELLQFGTDAPSDFIWDILSSLHGTKASGEVVMHWQNSLNMLNYTPTISMVNLRTDILLDSGPVEMSFLLDQINVNNLLPDRRSCFILLRLALQKTSKESITKLLPVLFHKAFSTLYDVLEFIVLDAGCLKEFGLRLPSCWPSVNVQAFNMVFRRSIELEVEEGIIYDGLRAAQKHLQLDSKSYAILCGLYIRKGYLDEAELLKKWLEQQCRILPINFYTSLMMGYLRANRNMHVWLLFKEMKGCGVSPTMYTYTMVAHSLANMQKWTDFDQLFKECISSTSTDLVRPAKLDAKLLHTFLARYANHGDTKKVLSFIEELEAKGIEVGLDLYAELIRAYSYHKDFYSCMSVYKSLKSKSIAIDTNFAMRLINSSIQARSLSTGLDLIEDIRPSVYIPFEEIAFVLLQSGECTDDILSSLYQAALTADDLPLTKPRVLTQFLFTSLQINCTHILENLIPHFSQVTAPDDFLWEITFKSLLHIEAWDRAIEFYKLCCESYQSPLTPTFFQRVLNLLLKHMSACGAFTHVDSVLEMAKLPDVFALATLIKNCITLKGPDIASHYLKVFHERFNILPDNVVCSIFVAYYANPNSDSFNLDAAIFWFTNLPPGSRPALASHWYLAEAFASIGDHQTATNIRNARYDPSLLMLPNPGHVKGYK</sequence>